<dbReference type="Proteomes" id="UP001217754">
    <property type="component" value="Chromosome 1"/>
</dbReference>
<dbReference type="GO" id="GO:0005737">
    <property type="term" value="C:cytoplasm"/>
    <property type="evidence" value="ECO:0007669"/>
    <property type="project" value="TreeGrafter"/>
</dbReference>
<evidence type="ECO:0000256" key="6">
    <source>
        <dbReference type="PIRSR" id="PIRSR005461-1"/>
    </source>
</evidence>
<sequence>MGKSTKDQRDHFYRQGKQEGYRARSAYKLLQLDEHYGLFGQESRSLASRMAQKRHQDDALADALGGALSDKVRAALPPRQDAPGYVIDLCAAPGSWSQVLSRLLGASGACIVAVDLQAMAPLEHVTQVVGDITTEATAQAVERAFCEAQRDTPSVRRADLIVCDGAPDVTGIQTLDEYVQSQLLMAAFSMALRMLRPGGTFLAKVFVQPQSASARLLLAQLRRSFQHVELAKPSSSRASSAEHFVVCLGHVQHDTSLEAAQQAFLGDLQGYS</sequence>
<keyword evidence="1" id="KW-0963">Cytoplasm</keyword>
<dbReference type="FunFam" id="3.40.50.150:FF:000220">
    <property type="entry name" value="CAMK protein kinase"/>
    <property type="match status" value="1"/>
</dbReference>
<proteinExistence type="inferred from homology"/>
<dbReference type="EMBL" id="CP119958">
    <property type="protein sequence ID" value="WFD37377.1"/>
    <property type="molecule type" value="Genomic_DNA"/>
</dbReference>
<dbReference type="HAMAP" id="MF_01547">
    <property type="entry name" value="RNA_methyltr_E"/>
    <property type="match status" value="1"/>
</dbReference>
<evidence type="ECO:0000313" key="9">
    <source>
        <dbReference type="Proteomes" id="UP001217754"/>
    </source>
</evidence>
<dbReference type="SUPFAM" id="SSF53335">
    <property type="entry name" value="S-adenosyl-L-methionine-dependent methyltransferases"/>
    <property type="match status" value="1"/>
</dbReference>
<name>A0AAF0J871_9BASI</name>
<dbReference type="GeneID" id="85223970"/>
<dbReference type="InterPro" id="IPR050082">
    <property type="entry name" value="RNA_methyltr_RlmE"/>
</dbReference>
<accession>A0AAF0J871</accession>
<dbReference type="GO" id="GO:0008175">
    <property type="term" value="F:tRNA methyltransferase activity"/>
    <property type="evidence" value="ECO:0007669"/>
    <property type="project" value="TreeGrafter"/>
</dbReference>
<dbReference type="CDD" id="cd02440">
    <property type="entry name" value="AdoMet_MTases"/>
    <property type="match status" value="1"/>
</dbReference>
<dbReference type="InterPro" id="IPR015507">
    <property type="entry name" value="rRNA-MeTfrase_E"/>
</dbReference>
<protein>
    <submittedName>
        <fullName evidence="8">tRNA (Cytidine(32)/guanosine(34)-2'-O)-methyltransferase</fullName>
        <ecNumber evidence="8">2.1.1.205</ecNumber>
    </submittedName>
</protein>
<dbReference type="PANTHER" id="PTHR10920">
    <property type="entry name" value="RIBOSOMAL RNA METHYLTRANSFERASE"/>
    <property type="match status" value="1"/>
</dbReference>
<dbReference type="GO" id="GO:0006364">
    <property type="term" value="P:rRNA processing"/>
    <property type="evidence" value="ECO:0007669"/>
    <property type="project" value="UniProtKB-KW"/>
</dbReference>
<evidence type="ECO:0000259" key="7">
    <source>
        <dbReference type="Pfam" id="PF01728"/>
    </source>
</evidence>
<feature type="domain" description="Ribosomal RNA methyltransferase FtsJ" evidence="7">
    <location>
        <begin position="21"/>
        <end position="249"/>
    </location>
</feature>
<dbReference type="InterPro" id="IPR002877">
    <property type="entry name" value="RNA_MeTrfase_FtsJ_dom"/>
</dbReference>
<feature type="active site" description="Proton acceptor" evidence="6">
    <location>
        <position position="204"/>
    </location>
</feature>
<evidence type="ECO:0000256" key="2">
    <source>
        <dbReference type="ARBA" id="ARBA00022552"/>
    </source>
</evidence>
<dbReference type="Pfam" id="PF01728">
    <property type="entry name" value="FtsJ"/>
    <property type="match status" value="1"/>
</dbReference>
<dbReference type="RefSeq" id="XP_060120274.1">
    <property type="nucleotide sequence ID" value="XM_060264291.1"/>
</dbReference>
<evidence type="ECO:0000256" key="4">
    <source>
        <dbReference type="ARBA" id="ARBA00022679"/>
    </source>
</evidence>
<dbReference type="Gene3D" id="3.40.50.150">
    <property type="entry name" value="Vaccinia Virus protein VP39"/>
    <property type="match status" value="1"/>
</dbReference>
<dbReference type="EC" id="2.1.1.205" evidence="8"/>
<gene>
    <name evidence="8" type="primary">TRM7</name>
    <name evidence="8" type="ORF">MJAP1_000321</name>
</gene>
<reference evidence="8" key="1">
    <citation type="submission" date="2023-03" db="EMBL/GenBank/DDBJ databases">
        <title>Mating type loci evolution in Malassezia.</title>
        <authorList>
            <person name="Coelho M.A."/>
        </authorList>
    </citation>
    <scope>NUCLEOTIDE SEQUENCE</scope>
    <source>
        <strain evidence="8">CBS 9431</strain>
    </source>
</reference>
<dbReference type="AlphaFoldDB" id="A0AAF0J871"/>
<keyword evidence="9" id="KW-1185">Reference proteome</keyword>
<dbReference type="InterPro" id="IPR029063">
    <property type="entry name" value="SAM-dependent_MTases_sf"/>
</dbReference>
<dbReference type="GO" id="GO:0002181">
    <property type="term" value="P:cytoplasmic translation"/>
    <property type="evidence" value="ECO:0007669"/>
    <property type="project" value="TreeGrafter"/>
</dbReference>
<dbReference type="GO" id="GO:0030488">
    <property type="term" value="P:tRNA methylation"/>
    <property type="evidence" value="ECO:0007669"/>
    <property type="project" value="TreeGrafter"/>
</dbReference>
<evidence type="ECO:0000256" key="1">
    <source>
        <dbReference type="ARBA" id="ARBA00022490"/>
    </source>
</evidence>
<evidence type="ECO:0000256" key="3">
    <source>
        <dbReference type="ARBA" id="ARBA00022603"/>
    </source>
</evidence>
<dbReference type="PANTHER" id="PTHR10920:SF12">
    <property type="entry name" value="TRNA (CYTIDINE(32)_GUANOSINE(34)-2'-O)-METHYLTRANSFERASE-RELATED"/>
    <property type="match status" value="1"/>
</dbReference>
<keyword evidence="2" id="KW-0698">rRNA processing</keyword>
<organism evidence="8 9">
    <name type="scientific">Malassezia japonica</name>
    <dbReference type="NCBI Taxonomy" id="223818"/>
    <lineage>
        <taxon>Eukaryota</taxon>
        <taxon>Fungi</taxon>
        <taxon>Dikarya</taxon>
        <taxon>Basidiomycota</taxon>
        <taxon>Ustilaginomycotina</taxon>
        <taxon>Malasseziomycetes</taxon>
        <taxon>Malasseziales</taxon>
        <taxon>Malasseziaceae</taxon>
        <taxon>Malassezia</taxon>
    </lineage>
</organism>
<evidence type="ECO:0000256" key="5">
    <source>
        <dbReference type="ARBA" id="ARBA00022691"/>
    </source>
</evidence>
<evidence type="ECO:0000313" key="8">
    <source>
        <dbReference type="EMBL" id="WFD37377.1"/>
    </source>
</evidence>
<keyword evidence="3 8" id="KW-0489">Methyltransferase</keyword>
<dbReference type="PIRSF" id="PIRSF005461">
    <property type="entry name" value="23S_rRNA_mtase"/>
    <property type="match status" value="1"/>
</dbReference>
<keyword evidence="4 8" id="KW-0808">Transferase</keyword>
<keyword evidence="5 6" id="KW-0949">S-adenosyl-L-methionine</keyword>